<dbReference type="Gene3D" id="3.90.180.10">
    <property type="entry name" value="Medium-chain alcohol dehydrogenases, catalytic domain"/>
    <property type="match status" value="1"/>
</dbReference>
<dbReference type="GO" id="GO:0046872">
    <property type="term" value="F:metal ion binding"/>
    <property type="evidence" value="ECO:0007669"/>
    <property type="project" value="UniProtKB-KW"/>
</dbReference>
<dbReference type="Gene3D" id="3.40.50.720">
    <property type="entry name" value="NAD(P)-binding Rossmann-like Domain"/>
    <property type="match status" value="1"/>
</dbReference>
<dbReference type="AlphaFoldDB" id="A0A0M8MLK8"/>
<evidence type="ECO:0000256" key="2">
    <source>
        <dbReference type="ARBA" id="ARBA00008072"/>
    </source>
</evidence>
<sequence>MRAAFIDARQTLVVREVDTPEPGPDQVRVRIDYVGICGSDLHYYFEGANGAYVVREPLIPGHEVSGRIDRDPSGRWPAGTPVTVHPATFGDPAPSLPDAPHLWPNGAYLGSASTWPHTQGGLAEHLVVDRAMVRVLPGSLPVLRAVLAEPLAVALHALSRAGEVSGARVLVTGSGPIGLLAVAAAIDAGAGSVTATDVLPGPLARASALGADRAVDVSAETLDAGSYDVVLECSGVAASISAALAAVRPRGVVVQVGMVPDEARPVNLAPFISKEVTFVGTFRFAEEIDAAVDLLDRRPEIEQVITHVLPADDAEGAFAVARDSERSGKVVVAVWPGDTPAAGAQSL</sequence>
<keyword evidence="4" id="KW-0862">Zinc</keyword>
<dbReference type="Pfam" id="PF00107">
    <property type="entry name" value="ADH_zinc_N"/>
    <property type="match status" value="1"/>
</dbReference>
<dbReference type="PANTHER" id="PTHR43161">
    <property type="entry name" value="SORBITOL DEHYDROGENASE"/>
    <property type="match status" value="1"/>
</dbReference>
<keyword evidence="3" id="KW-0479">Metal-binding</keyword>
<dbReference type="OrthoDB" id="9797931at2"/>
<evidence type="ECO:0000256" key="4">
    <source>
        <dbReference type="ARBA" id="ARBA00022833"/>
    </source>
</evidence>
<dbReference type="InterPro" id="IPR013154">
    <property type="entry name" value="ADH-like_N"/>
</dbReference>
<proteinExistence type="inferred from homology"/>
<protein>
    <submittedName>
        <fullName evidence="8">Alcohol dehydrogenase</fullName>
    </submittedName>
</protein>
<reference evidence="8" key="1">
    <citation type="submission" date="2015-04" db="EMBL/GenBank/DDBJ databases">
        <title>Complete genome sequence of Microbacterium chocolatum SIT 101, a bacterium enantioselectively hydrolyzing mesomeric diesters.</title>
        <authorList>
            <person name="Li X."/>
            <person name="Xu Y."/>
        </authorList>
    </citation>
    <scope>NUCLEOTIDE SEQUENCE [LARGE SCALE GENOMIC DNA]</scope>
    <source>
        <strain evidence="8">SIT 101</strain>
    </source>
</reference>
<dbReference type="EMBL" id="LAVO01000014">
    <property type="protein sequence ID" value="KOS09944.1"/>
    <property type="molecule type" value="Genomic_DNA"/>
</dbReference>
<evidence type="ECO:0000259" key="6">
    <source>
        <dbReference type="Pfam" id="PF00107"/>
    </source>
</evidence>
<dbReference type="Pfam" id="PF08240">
    <property type="entry name" value="ADH_N"/>
    <property type="match status" value="1"/>
</dbReference>
<dbReference type="PATRIC" id="fig|84292.3.peg.2620"/>
<accession>A0A0M8MLK8</accession>
<feature type="domain" description="Alcohol dehydrogenase-like N-terminal" evidence="7">
    <location>
        <begin position="23"/>
        <end position="135"/>
    </location>
</feature>
<evidence type="ECO:0000259" key="7">
    <source>
        <dbReference type="Pfam" id="PF08240"/>
    </source>
</evidence>
<dbReference type="InterPro" id="IPR036291">
    <property type="entry name" value="NAD(P)-bd_dom_sf"/>
</dbReference>
<dbReference type="KEGG" id="mcw:A8L33_12610"/>
<evidence type="ECO:0000256" key="1">
    <source>
        <dbReference type="ARBA" id="ARBA00001947"/>
    </source>
</evidence>
<dbReference type="SUPFAM" id="SSF51735">
    <property type="entry name" value="NAD(P)-binding Rossmann-fold domains"/>
    <property type="match status" value="1"/>
</dbReference>
<gene>
    <name evidence="8" type="ORF">XI38_12900</name>
</gene>
<comment type="caution">
    <text evidence="8">The sequence shown here is derived from an EMBL/GenBank/DDBJ whole genome shotgun (WGS) entry which is preliminary data.</text>
</comment>
<dbReference type="InterPro" id="IPR011032">
    <property type="entry name" value="GroES-like_sf"/>
</dbReference>
<dbReference type="Proteomes" id="UP000037737">
    <property type="component" value="Unassembled WGS sequence"/>
</dbReference>
<feature type="domain" description="Alcohol dehydrogenase-like C-terminal" evidence="6">
    <location>
        <begin position="176"/>
        <end position="296"/>
    </location>
</feature>
<evidence type="ECO:0000256" key="5">
    <source>
        <dbReference type="ARBA" id="ARBA00023002"/>
    </source>
</evidence>
<dbReference type="GO" id="GO:0016491">
    <property type="term" value="F:oxidoreductase activity"/>
    <property type="evidence" value="ECO:0007669"/>
    <property type="project" value="UniProtKB-KW"/>
</dbReference>
<comment type="cofactor">
    <cofactor evidence="1">
        <name>Zn(2+)</name>
        <dbReference type="ChEBI" id="CHEBI:29105"/>
    </cofactor>
</comment>
<comment type="similarity">
    <text evidence="2">Belongs to the zinc-containing alcohol dehydrogenase family.</text>
</comment>
<evidence type="ECO:0000313" key="8">
    <source>
        <dbReference type="EMBL" id="KOS09944.1"/>
    </source>
</evidence>
<dbReference type="SUPFAM" id="SSF50129">
    <property type="entry name" value="GroES-like"/>
    <property type="match status" value="1"/>
</dbReference>
<dbReference type="PANTHER" id="PTHR43161:SF9">
    <property type="entry name" value="SORBITOL DEHYDROGENASE"/>
    <property type="match status" value="1"/>
</dbReference>
<name>A0A0M8MLK8_9MICO</name>
<evidence type="ECO:0000256" key="3">
    <source>
        <dbReference type="ARBA" id="ARBA00022723"/>
    </source>
</evidence>
<organism evidence="8 9">
    <name type="scientific">Microbacterium aurantiacum</name>
    <dbReference type="NCBI Taxonomy" id="162393"/>
    <lineage>
        <taxon>Bacteria</taxon>
        <taxon>Bacillati</taxon>
        <taxon>Actinomycetota</taxon>
        <taxon>Actinomycetes</taxon>
        <taxon>Micrococcales</taxon>
        <taxon>Microbacteriaceae</taxon>
        <taxon>Microbacterium</taxon>
    </lineage>
</organism>
<evidence type="ECO:0000313" key="9">
    <source>
        <dbReference type="Proteomes" id="UP000037737"/>
    </source>
</evidence>
<dbReference type="InterPro" id="IPR013149">
    <property type="entry name" value="ADH-like_C"/>
</dbReference>
<keyword evidence="9" id="KW-1185">Reference proteome</keyword>
<keyword evidence="5" id="KW-0560">Oxidoreductase</keyword>